<evidence type="ECO:0000313" key="3">
    <source>
        <dbReference type="EMBL" id="XDQ34808.1"/>
    </source>
</evidence>
<sequence length="757" mass="83577">MKSRTRHTRFAHPWARALTALLLALLVSLGAAPPAAADGERAPGAAQGRDLSRKWENPLLSPPLAPVEQLRFELWRRLPKADKEQAFDRYRNGAAVFLDPTELDYDDQIKPLLYETTTFSSMGSEAWTASIVPLGPLRDYLRRGAVRRLDEADVSRLIAVSALNIQKSKHSEAVIQRVLDKYHIAGGVVLLGSSERQQCSKCARLYGPETPTAYGRAYDLSVREWAQREKDIAQARKAVAHLGPKAELRAEKKVKRKYERLRKLRNGTALDKLVTDLDEVRTKGLVKLGDESPAFSVARPCPHQGSQSLRLQQTSVLVAAAKAADPCGDAEDPADAKGSASSATGLGSMLAAPGTGTGGIDFSSMELRYLSDPGDGSGLQYSFSAHLAPLKGDARTATGRAAVSQSSDAFFVWLSLTPQDFWVNLNPDEPDRIVDDQLGRTDAGRVLLEADLRMKKTVGELVHPHSALGRKFWDGVRGDCLSFRNWILPAPASVRQEGDKLYILDAPLDVKMETQYLASHGQSSARSCPEQDQATEDHNEAHYRSLILPKLKKAINTAPEYAALRRVYLSRVAAQWYRELSRTKETTYSDLIDSGDIDTWQSTDGWKPTDTFDRYVDSYTKGEFKVTDKTTRGNTTYVNTYVYGGVDLTTIPIEKVPEERFTADFAGLPQSVDRSLKEPSAADGDETVWLGSPTPRQAATGRLGAPEEPVSTGTWALRLLPALLVPLLALLWWRHHRLNTGSRTSPLRRSAVGRRRK</sequence>
<dbReference type="AlphaFoldDB" id="A0AB39Q061"/>
<dbReference type="EMBL" id="CP163439">
    <property type="protein sequence ID" value="XDQ34808.1"/>
    <property type="molecule type" value="Genomic_DNA"/>
</dbReference>
<accession>A0AB39Q061</accession>
<dbReference type="RefSeq" id="WP_369169387.1">
    <property type="nucleotide sequence ID" value="NZ_CP163439.1"/>
</dbReference>
<feature type="chain" id="PRO_5044309796" evidence="2">
    <location>
        <begin position="38"/>
        <end position="757"/>
    </location>
</feature>
<keyword evidence="2" id="KW-0732">Signal</keyword>
<organism evidence="3">
    <name type="scientific">Streptomyces sp. R28</name>
    <dbReference type="NCBI Taxonomy" id="3238628"/>
    <lineage>
        <taxon>Bacteria</taxon>
        <taxon>Bacillati</taxon>
        <taxon>Actinomycetota</taxon>
        <taxon>Actinomycetes</taxon>
        <taxon>Kitasatosporales</taxon>
        <taxon>Streptomycetaceae</taxon>
        <taxon>Streptomyces</taxon>
    </lineage>
</organism>
<evidence type="ECO:0000256" key="2">
    <source>
        <dbReference type="SAM" id="SignalP"/>
    </source>
</evidence>
<feature type="signal peptide" evidence="2">
    <location>
        <begin position="1"/>
        <end position="37"/>
    </location>
</feature>
<reference evidence="3" key="1">
    <citation type="submission" date="2024-07" db="EMBL/GenBank/DDBJ databases">
        <authorList>
            <person name="Yu S.T."/>
        </authorList>
    </citation>
    <scope>NUCLEOTIDE SEQUENCE</scope>
    <source>
        <strain evidence="3">R28</strain>
    </source>
</reference>
<gene>
    <name evidence="3" type="ORF">AB5J49_16480</name>
</gene>
<feature type="region of interest" description="Disordered" evidence="1">
    <location>
        <begin position="674"/>
        <end position="707"/>
    </location>
</feature>
<proteinExistence type="predicted"/>
<evidence type="ECO:0000256" key="1">
    <source>
        <dbReference type="SAM" id="MobiDB-lite"/>
    </source>
</evidence>
<protein>
    <submittedName>
        <fullName evidence="3">Uncharacterized protein</fullName>
    </submittedName>
</protein>
<name>A0AB39Q061_9ACTN</name>